<keyword evidence="2 7" id="KW-0645">Protease</keyword>
<dbReference type="PANTHER" id="PTHR43660:SF1">
    <property type="entry name" value="DIPEPTIDYL CARBOXYPEPTIDASE"/>
    <property type="match status" value="1"/>
</dbReference>
<evidence type="ECO:0000256" key="6">
    <source>
        <dbReference type="ARBA" id="ARBA00023049"/>
    </source>
</evidence>
<dbReference type="Pfam" id="PF01432">
    <property type="entry name" value="Peptidase_M3"/>
    <property type="match status" value="1"/>
</dbReference>
<evidence type="ECO:0000256" key="5">
    <source>
        <dbReference type="ARBA" id="ARBA00022833"/>
    </source>
</evidence>
<proteinExistence type="inferred from homology"/>
<gene>
    <name evidence="9" type="ORF">ACK2TP_12065</name>
</gene>
<dbReference type="Gene3D" id="1.10.1370.40">
    <property type="match status" value="1"/>
</dbReference>
<keyword evidence="5 7" id="KW-0862">Zinc</keyword>
<keyword evidence="6 7" id="KW-0482">Metalloprotease</keyword>
<comment type="caution">
    <text evidence="9">The sequence shown here is derived from an EMBL/GenBank/DDBJ whole genome shotgun (WGS) entry which is preliminary data.</text>
</comment>
<keyword evidence="10" id="KW-1185">Reference proteome</keyword>
<evidence type="ECO:0000313" key="10">
    <source>
        <dbReference type="Proteomes" id="UP001634747"/>
    </source>
</evidence>
<evidence type="ECO:0000256" key="3">
    <source>
        <dbReference type="ARBA" id="ARBA00022723"/>
    </source>
</evidence>
<protein>
    <submittedName>
        <fullName evidence="9">M3 family metallopeptidase</fullName>
    </submittedName>
</protein>
<dbReference type="InterPro" id="IPR024079">
    <property type="entry name" value="MetalloPept_cat_dom_sf"/>
</dbReference>
<dbReference type="SUPFAM" id="SSF55486">
    <property type="entry name" value="Metalloproteases ('zincins'), catalytic domain"/>
    <property type="match status" value="1"/>
</dbReference>
<dbReference type="InterPro" id="IPR034005">
    <property type="entry name" value="M3A_DCP"/>
</dbReference>
<sequence length="690" mass="76574">MSIAENPLLQPSTLPFGAPHFDRIQDEHYPEAFTAAMAEQRAEVEAIANAPEPATFENTLAALERTGAALSRVASAFFCVAGAHTNDRLQQIQQEVAPQLSAHSDAIYLDAALFARVHSVYEQRHALQLDSESLRLLEETHQHFLRAGALLDDEQKERLKALNAETATLQAAFVTKVLTAAREAALHVIEVSELEGLSGAQIEAAAAAAASRGLDGYLLVLQNTTQQPLLEALAVRETRRKLWEKSLTRNMQGDANDTRNGIARLAQLRAERAALLGHPNYATWKLANQMAQTPANAIAFLDRLVPAARTGVTREAQGLREYIAEQGAEHELAPYDWAFYAEQVRKAKYDLNEDELKPYFELNNVFERGVLFAASELYGLRFEPRTDLPVYHPDVRTYTVFDADGSELALLYTDFYKRDSKRGGAWMSTLVDQSRLLGQRPIITNTCNYTKPAEGQPCLLTSDEVDTLFHEFGHALHGLLSDVTYASLSGTSVARDFVEFPSQFNEHWASYPTVFANFARHHATGEPMPAELEAKLRKAKHFNGGHALAEVLAAAELDLQWHTLSAEAPVQDPDEFERKALVTKQVDFDAVPPRYSSTYFSHIFGGGYSAGYYAYLWAEMLDADAYAWFEEYGGLTRENGDRLRRMVLSRGNSADPAELYRAWRGGDPQIGPMLAGRGIELEVHADTAAV</sequence>
<evidence type="ECO:0000313" key="9">
    <source>
        <dbReference type="EMBL" id="MFN2976500.1"/>
    </source>
</evidence>
<accession>A0ABW9KPB1</accession>
<dbReference type="PANTHER" id="PTHR43660">
    <property type="entry name" value="DIPEPTIDYL CARBOXYPEPTIDASE"/>
    <property type="match status" value="1"/>
</dbReference>
<evidence type="ECO:0000259" key="8">
    <source>
        <dbReference type="Pfam" id="PF01432"/>
    </source>
</evidence>
<organism evidence="9 10">
    <name type="scientific">Terriglobus aquaticus</name>
    <dbReference type="NCBI Taxonomy" id="940139"/>
    <lineage>
        <taxon>Bacteria</taxon>
        <taxon>Pseudomonadati</taxon>
        <taxon>Acidobacteriota</taxon>
        <taxon>Terriglobia</taxon>
        <taxon>Terriglobales</taxon>
        <taxon>Acidobacteriaceae</taxon>
        <taxon>Terriglobus</taxon>
    </lineage>
</organism>
<evidence type="ECO:0000256" key="4">
    <source>
        <dbReference type="ARBA" id="ARBA00022801"/>
    </source>
</evidence>
<dbReference type="CDD" id="cd06456">
    <property type="entry name" value="M3A_DCP"/>
    <property type="match status" value="1"/>
</dbReference>
<comment type="similarity">
    <text evidence="1 7">Belongs to the peptidase M3 family.</text>
</comment>
<dbReference type="InterPro" id="IPR045090">
    <property type="entry name" value="Pept_M3A_M3B"/>
</dbReference>
<feature type="domain" description="Peptidase M3A/M3B catalytic" evidence="8">
    <location>
        <begin position="234"/>
        <end position="677"/>
    </location>
</feature>
<dbReference type="Proteomes" id="UP001634747">
    <property type="component" value="Unassembled WGS sequence"/>
</dbReference>
<dbReference type="RefSeq" id="WP_263412024.1">
    <property type="nucleotide sequence ID" value="NZ_BAABBH010000001.1"/>
</dbReference>
<dbReference type="InterPro" id="IPR024077">
    <property type="entry name" value="Neurolysin/TOP_dom2"/>
</dbReference>
<dbReference type="Gene3D" id="3.40.390.10">
    <property type="entry name" value="Collagenase (Catalytic Domain)"/>
    <property type="match status" value="1"/>
</dbReference>
<comment type="cofactor">
    <cofactor evidence="7">
        <name>Zn(2+)</name>
        <dbReference type="ChEBI" id="CHEBI:29105"/>
    </cofactor>
    <text evidence="7">Binds 1 zinc ion.</text>
</comment>
<evidence type="ECO:0000256" key="7">
    <source>
        <dbReference type="RuleBase" id="RU003435"/>
    </source>
</evidence>
<evidence type="ECO:0000256" key="1">
    <source>
        <dbReference type="ARBA" id="ARBA00006040"/>
    </source>
</evidence>
<name>A0ABW9KPB1_9BACT</name>
<evidence type="ECO:0000256" key="2">
    <source>
        <dbReference type="ARBA" id="ARBA00022670"/>
    </source>
</evidence>
<keyword evidence="3 7" id="KW-0479">Metal-binding</keyword>
<dbReference type="EMBL" id="JBJYXY010000001">
    <property type="protein sequence ID" value="MFN2976500.1"/>
    <property type="molecule type" value="Genomic_DNA"/>
</dbReference>
<dbReference type="InterPro" id="IPR001567">
    <property type="entry name" value="Pept_M3A_M3B_dom"/>
</dbReference>
<reference evidence="9 10" key="1">
    <citation type="submission" date="2024-12" db="EMBL/GenBank/DDBJ databases">
        <authorList>
            <person name="Lee Y."/>
        </authorList>
    </citation>
    <scope>NUCLEOTIDE SEQUENCE [LARGE SCALE GENOMIC DNA]</scope>
    <source>
        <strain evidence="9 10">03SUJ4</strain>
    </source>
</reference>
<keyword evidence="4 7" id="KW-0378">Hydrolase</keyword>
<dbReference type="Gene3D" id="1.10.1370.10">
    <property type="entry name" value="Neurolysin, domain 3"/>
    <property type="match status" value="1"/>
</dbReference>